<feature type="domain" description="AP-3 complex subunit beta-1/2 C-terminal" evidence="11">
    <location>
        <begin position="971"/>
        <end position="1094"/>
    </location>
</feature>
<feature type="compositionally biased region" description="Basic and acidic residues" evidence="9">
    <location>
        <begin position="773"/>
        <end position="782"/>
    </location>
</feature>
<feature type="region of interest" description="Disordered" evidence="9">
    <location>
        <begin position="34"/>
        <end position="57"/>
    </location>
</feature>
<dbReference type="AlphaFoldDB" id="A0A9Q0RRN8"/>
<dbReference type="Gene3D" id="1.25.10.10">
    <property type="entry name" value="Leucine-rich Repeat Variant"/>
    <property type="match status" value="1"/>
</dbReference>
<dbReference type="InterPro" id="IPR026739">
    <property type="entry name" value="AP_beta"/>
</dbReference>
<dbReference type="InterPro" id="IPR016024">
    <property type="entry name" value="ARM-type_fold"/>
</dbReference>
<feature type="region of interest" description="Disordered" evidence="9">
    <location>
        <begin position="373"/>
        <end position="419"/>
    </location>
</feature>
<dbReference type="Proteomes" id="UP001142055">
    <property type="component" value="Chromosome 1"/>
</dbReference>
<feature type="compositionally biased region" description="Polar residues" evidence="9">
    <location>
        <begin position="787"/>
        <end position="801"/>
    </location>
</feature>
<dbReference type="InterPro" id="IPR026740">
    <property type="entry name" value="AP3_beta"/>
</dbReference>
<evidence type="ECO:0000256" key="4">
    <source>
        <dbReference type="ARBA" id="ARBA00022553"/>
    </source>
</evidence>
<accession>A0A9Q0RRN8</accession>
<evidence type="ECO:0000313" key="13">
    <source>
        <dbReference type="Proteomes" id="UP001142055"/>
    </source>
</evidence>
<gene>
    <name evidence="12" type="ORF">RDWZM_002501</name>
</gene>
<evidence type="ECO:0000256" key="6">
    <source>
        <dbReference type="ARBA" id="ARBA00023136"/>
    </source>
</evidence>
<evidence type="ECO:0000259" key="11">
    <source>
        <dbReference type="Pfam" id="PF24080"/>
    </source>
</evidence>
<keyword evidence="3 8" id="KW-0813">Transport</keyword>
<evidence type="ECO:0000256" key="5">
    <source>
        <dbReference type="ARBA" id="ARBA00022927"/>
    </source>
</evidence>
<dbReference type="PIRSF" id="PIRSF037096">
    <property type="entry name" value="AP3_complex_beta"/>
    <property type="match status" value="1"/>
</dbReference>
<feature type="region of interest" description="Disordered" evidence="9">
    <location>
        <begin position="741"/>
        <end position="801"/>
    </location>
</feature>
<dbReference type="Pfam" id="PF01602">
    <property type="entry name" value="Adaptin_N"/>
    <property type="match status" value="2"/>
</dbReference>
<dbReference type="GO" id="GO:0006886">
    <property type="term" value="P:intracellular protein transport"/>
    <property type="evidence" value="ECO:0007669"/>
    <property type="project" value="InterPro"/>
</dbReference>
<feature type="domain" description="Clathrin/coatomer adaptor adaptin-like N-terminal" evidence="10">
    <location>
        <begin position="62"/>
        <end position="365"/>
    </location>
</feature>
<protein>
    <recommendedName>
        <fullName evidence="8">AP-3 complex subunit beta</fullName>
    </recommendedName>
</protein>
<evidence type="ECO:0000256" key="8">
    <source>
        <dbReference type="PIRNR" id="PIRNR037096"/>
    </source>
</evidence>
<feature type="compositionally biased region" description="Polar residues" evidence="9">
    <location>
        <begin position="409"/>
        <end position="419"/>
    </location>
</feature>
<evidence type="ECO:0000256" key="1">
    <source>
        <dbReference type="ARBA" id="ARBA00004145"/>
    </source>
</evidence>
<dbReference type="OMA" id="RATIVWI"/>
<dbReference type="EMBL" id="JAPWDV010000001">
    <property type="protein sequence ID" value="KAJ6223956.1"/>
    <property type="molecule type" value="Genomic_DNA"/>
</dbReference>
<keyword evidence="13" id="KW-1185">Reference proteome</keyword>
<dbReference type="Pfam" id="PF24080">
    <property type="entry name" value="AP3B1_C_2"/>
    <property type="match status" value="1"/>
</dbReference>
<comment type="similarity">
    <text evidence="2 8">Belongs to the adaptor complexes large subunit family.</text>
</comment>
<evidence type="ECO:0000256" key="3">
    <source>
        <dbReference type="ARBA" id="ARBA00022448"/>
    </source>
</evidence>
<comment type="subcellular location">
    <subcellularLocation>
        <location evidence="1">Cytoplasmic vesicle</location>
        <location evidence="1">Clathrin-coated vesicle membrane</location>
        <topology evidence="1">Peripheral membrane protein</topology>
        <orientation evidence="1">Cytoplasmic side</orientation>
    </subcellularLocation>
</comment>
<organism evidence="12 13">
    <name type="scientific">Blomia tropicalis</name>
    <name type="common">Mite</name>
    <dbReference type="NCBI Taxonomy" id="40697"/>
    <lineage>
        <taxon>Eukaryota</taxon>
        <taxon>Metazoa</taxon>
        <taxon>Ecdysozoa</taxon>
        <taxon>Arthropoda</taxon>
        <taxon>Chelicerata</taxon>
        <taxon>Arachnida</taxon>
        <taxon>Acari</taxon>
        <taxon>Acariformes</taxon>
        <taxon>Sarcoptiformes</taxon>
        <taxon>Astigmata</taxon>
        <taxon>Glycyphagoidea</taxon>
        <taxon>Echimyopodidae</taxon>
        <taxon>Blomia</taxon>
    </lineage>
</organism>
<dbReference type="GO" id="GO:0030123">
    <property type="term" value="C:AP-3 adaptor complex"/>
    <property type="evidence" value="ECO:0007669"/>
    <property type="project" value="UniProtKB-UniRule"/>
</dbReference>
<proteinExistence type="inferred from homology"/>
<evidence type="ECO:0000256" key="2">
    <source>
        <dbReference type="ARBA" id="ARBA00006613"/>
    </source>
</evidence>
<sequence length="1100" mass="122853">MDHSSQNYDSSTMGYDSGGGISVNTGFGGSEGGGTLSGSYASGSGSNTNQKTSFFSNSSQSKYEDLKQMLESTKEVPKLEAMKRIIMMVAKGRSAESARELFPHVVKNVVTKNSELKKLVYLYLTRYAEQEQELALLSIATFQHALKDPNPLIRGSAIRVLSSIRVPMISPIMLIAIKDCANDMSPYVRKTAAHAIPKLFSLDPDIKDDIIDIIAKLISDKVSLVLGSAVAAFEEVCPDRFDLIHENYRKLCALLVDVDEWGQIIIINMLLRYARTQFLNPNVSNGRVIDPDHMLLIRCTKPLLQSRNSGVVLAVIQMYLSMAPQSEITAQLVRPLIRLLHSHREIQLIILKNIVTLTSNEFNDKFVGTNNQNSSIQEEVDHSKTVSNGSKNKSKKNDRIDSDSDSDNEGSPKTCTPQNRSIKSLFDSYLKSFFVKAKDSTQTKILKLEILTNLSNSANISLILREFQAYILNYQDDLEFMSATIESIGQCASRIKEIAPICLNGLVSLLSNRNESIVAQSIVVIRSQIINKDQNVISMIVRQIVKLMEKISTPQARATIVWIVAEFCSRNDYACKVAPDVLRKIATTFVKENDLVKLQALNLASKIYITFLCEDDESQLIIKPHEANLDRLKLLINYVFNLAKYDLNYDVRDRGRFLRQLLNDSNLAKKILLIPKLVPNVSQRTTPMFIGNNSNANETGNVSISVTTNLLASSIDSSRYRIGTLSHFLGKKASEYEELPDWPEIQPDPSVRKSNVPEKAPALNKTANIVGNKESEFEEKPQKPKSKNSLNNRASKSTKTNAPNVDLLLDLGDLSLNDSTTITNSQVLLPMVPTSIISDSNLSKAPFRFLESAEQLSFKEFSLVEQAYNFKASYRFPRINEQVRTLVELIIKNELPEESETHINRVQLQVPDSVHFKSLEMQDDARTTTIQLGQGETRLITLSIDFNESPSMGIEIVFNRSHTVKLVAPIGDILNPVRFSSLDAFQVERSKLTGMNEVVSQIKLTKSASTVREKIDSIILSLANLCSNAHLRNVDSNTGCLNVFYYSGSTLKFKSLVLITIEILDQESEEMKLKSTINCEKMVLGSILSKLIKDECVKQL</sequence>
<feature type="compositionally biased region" description="Polar residues" evidence="9">
    <location>
        <begin position="40"/>
        <end position="57"/>
    </location>
</feature>
<keyword evidence="5 8" id="KW-0653">Protein transport</keyword>
<dbReference type="PANTHER" id="PTHR11134">
    <property type="entry name" value="ADAPTOR COMPLEX SUBUNIT BETA FAMILY MEMBER"/>
    <property type="match status" value="1"/>
</dbReference>
<dbReference type="GO" id="GO:0030665">
    <property type="term" value="C:clathrin-coated vesicle membrane"/>
    <property type="evidence" value="ECO:0007669"/>
    <property type="project" value="UniProtKB-SubCell"/>
</dbReference>
<keyword evidence="6 8" id="KW-0472">Membrane</keyword>
<name>A0A9Q0RRN8_BLOTA</name>
<dbReference type="SUPFAM" id="SSF48371">
    <property type="entry name" value="ARM repeat"/>
    <property type="match status" value="1"/>
</dbReference>
<dbReference type="InterPro" id="IPR002553">
    <property type="entry name" value="Clathrin/coatomer_adapt-like_N"/>
</dbReference>
<reference evidence="12" key="1">
    <citation type="submission" date="2022-12" db="EMBL/GenBank/DDBJ databases">
        <title>Genome assemblies of Blomia tropicalis.</title>
        <authorList>
            <person name="Cui Y."/>
        </authorList>
    </citation>
    <scope>NUCLEOTIDE SEQUENCE</scope>
    <source>
        <tissue evidence="12">Adult mites</tissue>
    </source>
</reference>
<evidence type="ECO:0000259" key="10">
    <source>
        <dbReference type="Pfam" id="PF01602"/>
    </source>
</evidence>
<feature type="domain" description="Clathrin/coatomer adaptor adaptin-like N-terminal" evidence="10">
    <location>
        <begin position="422"/>
        <end position="665"/>
    </location>
</feature>
<dbReference type="GO" id="GO:0016192">
    <property type="term" value="P:vesicle-mediated transport"/>
    <property type="evidence" value="ECO:0007669"/>
    <property type="project" value="InterPro"/>
</dbReference>
<dbReference type="InterPro" id="IPR011989">
    <property type="entry name" value="ARM-like"/>
</dbReference>
<dbReference type="InterPro" id="IPR056314">
    <property type="entry name" value="AP3B1/2_C"/>
</dbReference>
<evidence type="ECO:0000313" key="12">
    <source>
        <dbReference type="EMBL" id="KAJ6223956.1"/>
    </source>
</evidence>
<comment type="caution">
    <text evidence="12">The sequence shown here is derived from an EMBL/GenBank/DDBJ whole genome shotgun (WGS) entry which is preliminary data.</text>
</comment>
<evidence type="ECO:0000256" key="9">
    <source>
        <dbReference type="SAM" id="MobiDB-lite"/>
    </source>
</evidence>
<evidence type="ECO:0000256" key="7">
    <source>
        <dbReference type="ARBA" id="ARBA00023570"/>
    </source>
</evidence>
<comment type="function">
    <text evidence="7">Subunit of non-clathrin- and clathrin-associated adaptor protein complex 3 (AP-3) that plays a role in protein sorting in the late-Golgi/trans-Golgi network (TGN) and/or endosomes. The AP complexes mediate both the recruitment of clathrin to membranes and the recognition of sorting signals within the cytosolic tails of transmembrane cargo molecules. AP-3 appears to be involved in the sorting of a subset of transmembrane proteins targeted to lysosomes and lysosome-related organelles. In concert with the BLOC-1 complex, AP-3 is required to target cargos into vesicles assembled at cell bodies for delivery into neurites and nerve terminals.</text>
</comment>
<keyword evidence="4" id="KW-0597">Phosphoprotein</keyword>